<gene>
    <name evidence="2" type="ORF">CGOC_LOCUS9852</name>
</gene>
<dbReference type="EMBL" id="UYRV01108628">
    <property type="protein sequence ID" value="VDN24510.1"/>
    <property type="molecule type" value="Genomic_DNA"/>
</dbReference>
<dbReference type="Proteomes" id="UP000271889">
    <property type="component" value="Unassembled WGS sequence"/>
</dbReference>
<keyword evidence="3" id="KW-1185">Reference proteome</keyword>
<feature type="region of interest" description="Disordered" evidence="1">
    <location>
        <begin position="74"/>
        <end position="102"/>
    </location>
</feature>
<dbReference type="SUPFAM" id="SSF55797">
    <property type="entry name" value="PR-1-like"/>
    <property type="match status" value="1"/>
</dbReference>
<sequence>MQHLISAAVLLVAFRFYCLVKLSFLTHLFEVTVNSFASSQECDIHYDEGPGLGLPAEERDEVLRIVNKARQKLANGEQQNGGGKNLPKAKGIPDVVSFGESA</sequence>
<proteinExistence type="predicted"/>
<organism evidence="2 3">
    <name type="scientific">Cylicostephanus goldi</name>
    <name type="common">Nematode worm</name>
    <dbReference type="NCBI Taxonomy" id="71465"/>
    <lineage>
        <taxon>Eukaryota</taxon>
        <taxon>Metazoa</taxon>
        <taxon>Ecdysozoa</taxon>
        <taxon>Nematoda</taxon>
        <taxon>Chromadorea</taxon>
        <taxon>Rhabditida</taxon>
        <taxon>Rhabditina</taxon>
        <taxon>Rhabditomorpha</taxon>
        <taxon>Strongyloidea</taxon>
        <taxon>Strongylidae</taxon>
        <taxon>Cylicostephanus</taxon>
    </lineage>
</organism>
<evidence type="ECO:0000313" key="3">
    <source>
        <dbReference type="Proteomes" id="UP000271889"/>
    </source>
</evidence>
<reference evidence="2 3" key="1">
    <citation type="submission" date="2018-11" db="EMBL/GenBank/DDBJ databases">
        <authorList>
            <consortium name="Pathogen Informatics"/>
        </authorList>
    </citation>
    <scope>NUCLEOTIDE SEQUENCE [LARGE SCALE GENOMIC DNA]</scope>
</reference>
<name>A0A3P7ME22_CYLGO</name>
<dbReference type="Gene3D" id="3.40.33.10">
    <property type="entry name" value="CAP"/>
    <property type="match status" value="1"/>
</dbReference>
<dbReference type="InterPro" id="IPR035940">
    <property type="entry name" value="CAP_sf"/>
</dbReference>
<dbReference type="AlphaFoldDB" id="A0A3P7ME22"/>
<protein>
    <submittedName>
        <fullName evidence="2">Uncharacterized protein</fullName>
    </submittedName>
</protein>
<accession>A0A3P7ME22</accession>
<evidence type="ECO:0000313" key="2">
    <source>
        <dbReference type="EMBL" id="VDN24510.1"/>
    </source>
</evidence>
<evidence type="ECO:0000256" key="1">
    <source>
        <dbReference type="SAM" id="MobiDB-lite"/>
    </source>
</evidence>